<gene>
    <name evidence="2" type="ORF">BX592_11785</name>
</gene>
<reference evidence="2 3" key="1">
    <citation type="submission" date="2019-03" db="EMBL/GenBank/DDBJ databases">
        <title>Genomic Encyclopedia of Type Strains, Phase III (KMG-III): the genomes of soil and plant-associated and newly described type strains.</title>
        <authorList>
            <person name="Whitman W."/>
        </authorList>
    </citation>
    <scope>NUCLEOTIDE SEQUENCE [LARGE SCALE GENOMIC DNA]</scope>
    <source>
        <strain evidence="2 3">LMG 29544</strain>
    </source>
</reference>
<sequence length="165" mass="17336">MSDPVILASGEAREATASSTASAVNDLTGWSGVYVSAVERLAELNSRAIHTSLEEQRAIALQAAEERSLLGAWRLQASYSLAGTAKAAAYLRHVGDILLGAYADAVNEVETSFNRSFMSMTGAVDRAASAAGSSILKLDEQLATIPGETARIVDQQGKAVAPQRR</sequence>
<feature type="domain" description="Phasin" evidence="1">
    <location>
        <begin position="17"/>
        <end position="109"/>
    </location>
</feature>
<dbReference type="Proteomes" id="UP000295509">
    <property type="component" value="Unassembled WGS sequence"/>
</dbReference>
<evidence type="ECO:0000313" key="2">
    <source>
        <dbReference type="EMBL" id="TDY43883.1"/>
    </source>
</evidence>
<dbReference type="EMBL" id="SORE01000017">
    <property type="protein sequence ID" value="TDY43883.1"/>
    <property type="molecule type" value="Genomic_DNA"/>
</dbReference>
<proteinExistence type="predicted"/>
<protein>
    <submittedName>
        <fullName evidence="2">Phasin family protein</fullName>
    </submittedName>
</protein>
<dbReference type="InterPro" id="IPR018968">
    <property type="entry name" value="Phasin"/>
</dbReference>
<keyword evidence="3" id="KW-1185">Reference proteome</keyword>
<dbReference type="NCBIfam" id="TIGR01841">
    <property type="entry name" value="phasin"/>
    <property type="match status" value="1"/>
</dbReference>
<organism evidence="2 3">
    <name type="scientific">Paraburkholderia rhizosphaerae</name>
    <dbReference type="NCBI Taxonomy" id="480658"/>
    <lineage>
        <taxon>Bacteria</taxon>
        <taxon>Pseudomonadati</taxon>
        <taxon>Pseudomonadota</taxon>
        <taxon>Betaproteobacteria</taxon>
        <taxon>Burkholderiales</taxon>
        <taxon>Burkholderiaceae</taxon>
        <taxon>Paraburkholderia</taxon>
    </lineage>
</organism>
<accession>A0A4V3HE52</accession>
<dbReference type="AlphaFoldDB" id="A0A4V3HE52"/>
<evidence type="ECO:0000259" key="1">
    <source>
        <dbReference type="Pfam" id="PF09361"/>
    </source>
</evidence>
<dbReference type="RefSeq" id="WP_166676417.1">
    <property type="nucleotide sequence ID" value="NZ_JBHLUW010000016.1"/>
</dbReference>
<evidence type="ECO:0000313" key="3">
    <source>
        <dbReference type="Proteomes" id="UP000295509"/>
    </source>
</evidence>
<dbReference type="Pfam" id="PF09361">
    <property type="entry name" value="Phasin_2"/>
    <property type="match status" value="1"/>
</dbReference>
<comment type="caution">
    <text evidence="2">The sequence shown here is derived from an EMBL/GenBank/DDBJ whole genome shotgun (WGS) entry which is preliminary data.</text>
</comment>
<name>A0A4V3HE52_9BURK</name>
<dbReference type="InterPro" id="IPR010127">
    <property type="entry name" value="Phasin_subfam-1"/>
</dbReference>